<proteinExistence type="predicted"/>
<evidence type="ECO:0000313" key="3">
    <source>
        <dbReference type="Proteomes" id="UP000708208"/>
    </source>
</evidence>
<evidence type="ECO:0008006" key="4">
    <source>
        <dbReference type="Google" id="ProtNLM"/>
    </source>
</evidence>
<protein>
    <recommendedName>
        <fullName evidence="4">Epididymal secretory protein E1</fullName>
    </recommendedName>
</protein>
<keyword evidence="1" id="KW-0732">Signal</keyword>
<dbReference type="Proteomes" id="UP000708208">
    <property type="component" value="Unassembled WGS sequence"/>
</dbReference>
<accession>A0A8J2JQ97</accession>
<name>A0A8J2JQ97_9HEXA</name>
<gene>
    <name evidence="2" type="ORF">AFUS01_LOCUS2804</name>
</gene>
<comment type="caution">
    <text evidence="2">The sequence shown here is derived from an EMBL/GenBank/DDBJ whole genome shotgun (WGS) entry which is preliminary data.</text>
</comment>
<evidence type="ECO:0000313" key="2">
    <source>
        <dbReference type="EMBL" id="CAG7681487.1"/>
    </source>
</evidence>
<keyword evidence="3" id="KW-1185">Reference proteome</keyword>
<dbReference type="OrthoDB" id="4937502at2759"/>
<evidence type="ECO:0000256" key="1">
    <source>
        <dbReference type="SAM" id="SignalP"/>
    </source>
</evidence>
<feature type="signal peptide" evidence="1">
    <location>
        <begin position="1"/>
        <end position="16"/>
    </location>
</feature>
<sequence length="142" mass="15223">MLRIAVLAILVAVASANLQTVQRVATCGSKGEVLAVRISGCATLPCNFFQSQTYQIEVDFKPSTAHSELEVALTAVHLGKDISIVKETVPAVLSPANAYTLSYPWTVEVDFTGLIILRIQLSGNDVSEICSVATANIRDIIF</sequence>
<dbReference type="AlphaFoldDB" id="A0A8J2JQ97"/>
<organism evidence="2 3">
    <name type="scientific">Allacma fusca</name>
    <dbReference type="NCBI Taxonomy" id="39272"/>
    <lineage>
        <taxon>Eukaryota</taxon>
        <taxon>Metazoa</taxon>
        <taxon>Ecdysozoa</taxon>
        <taxon>Arthropoda</taxon>
        <taxon>Hexapoda</taxon>
        <taxon>Collembola</taxon>
        <taxon>Symphypleona</taxon>
        <taxon>Sminthuridae</taxon>
        <taxon>Allacma</taxon>
    </lineage>
</organism>
<reference evidence="2" key="1">
    <citation type="submission" date="2021-06" db="EMBL/GenBank/DDBJ databases">
        <authorList>
            <person name="Hodson N. C."/>
            <person name="Mongue J. A."/>
            <person name="Jaron S. K."/>
        </authorList>
    </citation>
    <scope>NUCLEOTIDE SEQUENCE</scope>
</reference>
<dbReference type="EMBL" id="CAJVCH010016305">
    <property type="protein sequence ID" value="CAG7681487.1"/>
    <property type="molecule type" value="Genomic_DNA"/>
</dbReference>
<feature type="chain" id="PRO_5035323198" description="Epididymal secretory protein E1" evidence="1">
    <location>
        <begin position="17"/>
        <end position="142"/>
    </location>
</feature>